<keyword evidence="16" id="KW-1185">Reference proteome</keyword>
<evidence type="ECO:0000256" key="4">
    <source>
        <dbReference type="ARBA" id="ARBA00022461"/>
    </source>
</evidence>
<keyword evidence="6 14" id="KW-1133">Transmembrane helix</keyword>
<evidence type="ECO:0000256" key="6">
    <source>
        <dbReference type="ARBA" id="ARBA00022989"/>
    </source>
</evidence>
<evidence type="ECO:0000256" key="10">
    <source>
        <dbReference type="ARBA" id="ARBA00023180"/>
    </source>
</evidence>
<evidence type="ECO:0000256" key="11">
    <source>
        <dbReference type="ARBA" id="ARBA00023201"/>
    </source>
</evidence>
<dbReference type="InterPro" id="IPR001873">
    <property type="entry name" value="ENaC"/>
</dbReference>
<dbReference type="PANTHER" id="PTHR11690">
    <property type="entry name" value="AMILORIDE-SENSITIVE SODIUM CHANNEL-RELATED"/>
    <property type="match status" value="1"/>
</dbReference>
<evidence type="ECO:0000256" key="12">
    <source>
        <dbReference type="ARBA" id="ARBA00023303"/>
    </source>
</evidence>
<comment type="caution">
    <text evidence="15">The sequence shown here is derived from an EMBL/GenBank/DDBJ whole genome shotgun (WGS) entry which is preliminary data.</text>
</comment>
<gene>
    <name evidence="15" type="ORF">CBOVIS_LOCUS9330</name>
</gene>
<dbReference type="Gene3D" id="1.10.287.770">
    <property type="entry name" value="YojJ-like"/>
    <property type="match status" value="1"/>
</dbReference>
<reference evidence="15 16" key="1">
    <citation type="submission" date="2020-04" db="EMBL/GenBank/DDBJ databases">
        <authorList>
            <person name="Laetsch R D."/>
            <person name="Stevens L."/>
            <person name="Kumar S."/>
            <person name="Blaxter L. M."/>
        </authorList>
    </citation>
    <scope>NUCLEOTIDE SEQUENCE [LARGE SCALE GENOMIC DNA]</scope>
</reference>
<name>A0A8S1F0B8_9PELO</name>
<dbReference type="GO" id="GO:0005886">
    <property type="term" value="C:plasma membrane"/>
    <property type="evidence" value="ECO:0007669"/>
    <property type="project" value="TreeGrafter"/>
</dbReference>
<dbReference type="PANTHER" id="PTHR11690:SF152">
    <property type="entry name" value="AMILORIDE-SENSITIVE SODIUM CHANNEL SUBUNIT ALPHA"/>
    <property type="match status" value="1"/>
</dbReference>
<keyword evidence="4 13" id="KW-0894">Sodium channel</keyword>
<keyword evidence="5 13" id="KW-0812">Transmembrane</keyword>
<dbReference type="EMBL" id="CADEPM010000006">
    <property type="protein sequence ID" value="CAB3407393.1"/>
    <property type="molecule type" value="Genomic_DNA"/>
</dbReference>
<evidence type="ECO:0000256" key="2">
    <source>
        <dbReference type="ARBA" id="ARBA00007193"/>
    </source>
</evidence>
<evidence type="ECO:0000256" key="14">
    <source>
        <dbReference type="SAM" id="Phobius"/>
    </source>
</evidence>
<keyword evidence="10" id="KW-0325">Glycoprotein</keyword>
<proteinExistence type="inferred from homology"/>
<evidence type="ECO:0000256" key="7">
    <source>
        <dbReference type="ARBA" id="ARBA00023053"/>
    </source>
</evidence>
<evidence type="ECO:0000256" key="9">
    <source>
        <dbReference type="ARBA" id="ARBA00023136"/>
    </source>
</evidence>
<evidence type="ECO:0000256" key="1">
    <source>
        <dbReference type="ARBA" id="ARBA00004141"/>
    </source>
</evidence>
<evidence type="ECO:0000313" key="15">
    <source>
        <dbReference type="EMBL" id="CAB3407393.1"/>
    </source>
</evidence>
<dbReference type="Pfam" id="PF00858">
    <property type="entry name" value="ASC"/>
    <property type="match status" value="1"/>
</dbReference>
<keyword evidence="11 13" id="KW-0739">Sodium transport</keyword>
<comment type="similarity">
    <text evidence="2 13">Belongs to the amiloride-sensitive sodium channel (TC 1.A.6) family.</text>
</comment>
<dbReference type="PRINTS" id="PR01078">
    <property type="entry name" value="AMINACHANNEL"/>
</dbReference>
<keyword evidence="8 13" id="KW-0406">Ion transport</keyword>
<evidence type="ECO:0000256" key="13">
    <source>
        <dbReference type="RuleBase" id="RU000679"/>
    </source>
</evidence>
<feature type="transmembrane region" description="Helical" evidence="14">
    <location>
        <begin position="432"/>
        <end position="456"/>
    </location>
</feature>
<keyword evidence="12 13" id="KW-0407">Ion channel</keyword>
<feature type="transmembrane region" description="Helical" evidence="14">
    <location>
        <begin position="16"/>
        <end position="41"/>
    </location>
</feature>
<sequence>MHGPKRIFTGKGLAQWFWTIIVSTSLALLILQIVLLLQMYFSKPTLSQVSFIVSEGGMDFPAVTICNFNPVKKSYVKQMNASGDLSGEILEYLLQTNMNTIILNELNEPNRFSLHANADDYRQRHPELKILKFLKESGYECREMFKICYFRGRRFNCCDYMTTRILSLGKCFELDLQTNTPEWMRKQTAPGVEAGLQNVVDAHLEEELTGDEANVTNAIFSTTYENGFRYFVHTANRNAELSSEGVSVSPSRTVYSAIKTTKHNLLSKHEWGNCTNEWPANYTTHIPYSATACQYICLAQYFFETCGCAPFTYNIDGKHKICSPFEIVSCMDAHMVKTGTNETIVDLPDCSECHMECDSITYTAFNYYGDGFNRGALEWLLKQETNLTIRHIKQNFAVINIFFQEMFYTSYSQVQATSIVEILSDIGGNMGMFHGMSVITITEISLYLSKVVWIAVSKKRRDYMLRKKKIEKEKEVQIEEVVKEYQEKMSRRSSQENIRRYRVAPIASGIPPTFVFGDEMGTSRSNSSLESMCEVRLDMDELRKKLSEPARTAIGENFGND</sequence>
<dbReference type="Gene3D" id="2.60.470.10">
    <property type="entry name" value="Acid-sensing ion channels like domains"/>
    <property type="match status" value="1"/>
</dbReference>
<dbReference type="AlphaFoldDB" id="A0A8S1F0B8"/>
<evidence type="ECO:0000256" key="3">
    <source>
        <dbReference type="ARBA" id="ARBA00022448"/>
    </source>
</evidence>
<keyword evidence="3 13" id="KW-0813">Transport</keyword>
<accession>A0A8S1F0B8</accession>
<keyword evidence="9 14" id="KW-0472">Membrane</keyword>
<keyword evidence="7" id="KW-0915">Sodium</keyword>
<dbReference type="Proteomes" id="UP000494206">
    <property type="component" value="Unassembled WGS sequence"/>
</dbReference>
<evidence type="ECO:0000256" key="8">
    <source>
        <dbReference type="ARBA" id="ARBA00023065"/>
    </source>
</evidence>
<evidence type="ECO:0000256" key="5">
    <source>
        <dbReference type="ARBA" id="ARBA00022692"/>
    </source>
</evidence>
<evidence type="ECO:0000313" key="16">
    <source>
        <dbReference type="Proteomes" id="UP000494206"/>
    </source>
</evidence>
<dbReference type="GO" id="GO:0015280">
    <property type="term" value="F:ligand-gated sodium channel activity"/>
    <property type="evidence" value="ECO:0007669"/>
    <property type="project" value="TreeGrafter"/>
</dbReference>
<protein>
    <submittedName>
        <fullName evidence="15">Uncharacterized protein</fullName>
    </submittedName>
</protein>
<dbReference type="OrthoDB" id="8065060at2759"/>
<organism evidence="15 16">
    <name type="scientific">Caenorhabditis bovis</name>
    <dbReference type="NCBI Taxonomy" id="2654633"/>
    <lineage>
        <taxon>Eukaryota</taxon>
        <taxon>Metazoa</taxon>
        <taxon>Ecdysozoa</taxon>
        <taxon>Nematoda</taxon>
        <taxon>Chromadorea</taxon>
        <taxon>Rhabditida</taxon>
        <taxon>Rhabditina</taxon>
        <taxon>Rhabditomorpha</taxon>
        <taxon>Rhabditoidea</taxon>
        <taxon>Rhabditidae</taxon>
        <taxon>Peloderinae</taxon>
        <taxon>Caenorhabditis</taxon>
    </lineage>
</organism>
<comment type="subcellular location">
    <subcellularLocation>
        <location evidence="1">Membrane</location>
        <topology evidence="1">Multi-pass membrane protein</topology>
    </subcellularLocation>
</comment>